<keyword evidence="2" id="KW-1185">Reference proteome</keyword>
<organism evidence="1 2">
    <name type="scientific">Streptococcus porcinus str. Jelinkova 176</name>
    <dbReference type="NCBI Taxonomy" id="873448"/>
    <lineage>
        <taxon>Bacteria</taxon>
        <taxon>Bacillati</taxon>
        <taxon>Bacillota</taxon>
        <taxon>Bacilli</taxon>
        <taxon>Lactobacillales</taxon>
        <taxon>Streptococcaceae</taxon>
        <taxon>Streptococcus</taxon>
    </lineage>
</organism>
<protein>
    <recommendedName>
        <fullName evidence="3">Phage protein</fullName>
    </recommendedName>
</protein>
<evidence type="ECO:0000313" key="1">
    <source>
        <dbReference type="EMBL" id="EGJ26472.1"/>
    </source>
</evidence>
<sequence>MRIYVNKKGKPSVEFEFEDRRGVMFDTRLMLKESPLKEEFKVDMYKAIDGVLKKYEDIFDTPLFEELIIGKEEDIRKMIDYDDKFTELFGGIRH</sequence>
<reference evidence="1 2" key="1">
    <citation type="journal article" date="2014" name="Int. J. Syst. Evol. Microbiol.">
        <title>Phylogenomics and the dynamic genome evolution of the genus Streptococcus.</title>
        <authorList>
            <consortium name="The Broad Institute Genome Sequencing Platform"/>
            <person name="Richards V.P."/>
            <person name="Palmer S.R."/>
            <person name="Pavinski Bitar P.D."/>
            <person name="Qin X."/>
            <person name="Weinstock G.M."/>
            <person name="Highlander S.K."/>
            <person name="Town C.D."/>
            <person name="Burne R.A."/>
            <person name="Stanhope M.J."/>
        </authorList>
    </citation>
    <scope>NUCLEOTIDE SEQUENCE [LARGE SCALE GENOMIC DNA]</scope>
    <source>
        <strain evidence="1 2">Jelinkova 176</strain>
    </source>
</reference>
<dbReference type="RefSeq" id="WP_003082709.1">
    <property type="nucleotide sequence ID" value="NZ_AEUU02000001.1"/>
</dbReference>
<name>A0ABP2KYV4_STRPO</name>
<comment type="caution">
    <text evidence="1">The sequence shown here is derived from an EMBL/GenBank/DDBJ whole genome shotgun (WGS) entry which is preliminary data.</text>
</comment>
<proteinExistence type="predicted"/>
<evidence type="ECO:0008006" key="3">
    <source>
        <dbReference type="Google" id="ProtNLM"/>
    </source>
</evidence>
<accession>A0ABP2KYV4</accession>
<gene>
    <name evidence="1" type="ORF">STRPO_0254</name>
</gene>
<dbReference type="EMBL" id="AEUU02000001">
    <property type="protein sequence ID" value="EGJ26472.1"/>
    <property type="molecule type" value="Genomic_DNA"/>
</dbReference>
<dbReference type="Proteomes" id="UP000005356">
    <property type="component" value="Unassembled WGS sequence"/>
</dbReference>
<evidence type="ECO:0000313" key="2">
    <source>
        <dbReference type="Proteomes" id="UP000005356"/>
    </source>
</evidence>